<dbReference type="EMBL" id="SCKX01000001">
    <property type="protein sequence ID" value="RWZ78169.1"/>
    <property type="molecule type" value="Genomic_DNA"/>
</dbReference>
<name>A0A4Q0AGT9_9BACT</name>
<keyword evidence="3" id="KW-1185">Reference proteome</keyword>
<feature type="transmembrane region" description="Helical" evidence="1">
    <location>
        <begin position="47"/>
        <end position="75"/>
    </location>
</feature>
<dbReference type="Proteomes" id="UP000289257">
    <property type="component" value="Unassembled WGS sequence"/>
</dbReference>
<evidence type="ECO:0000256" key="1">
    <source>
        <dbReference type="SAM" id="Phobius"/>
    </source>
</evidence>
<dbReference type="AlphaFoldDB" id="A0A4Q0AGT9"/>
<evidence type="ECO:0000313" key="2">
    <source>
        <dbReference type="EMBL" id="RWZ78169.1"/>
    </source>
</evidence>
<accession>A0A4Q0AGT9</accession>
<keyword evidence="1" id="KW-1133">Transmembrane helix</keyword>
<gene>
    <name evidence="2" type="ORF">EOT05_00135</name>
</gene>
<keyword evidence="1" id="KW-0812">Transmembrane</keyword>
<comment type="caution">
    <text evidence="2">The sequence shown here is derived from an EMBL/GenBank/DDBJ whole genome shotgun (WGS) entry which is preliminary data.</text>
</comment>
<proteinExistence type="predicted"/>
<reference evidence="2" key="1">
    <citation type="submission" date="2019-01" db="EMBL/GenBank/DDBJ databases">
        <title>Genomic signatures and co-occurrence patterns of the ultra-small Saccharimodia (Patescibacteria phylum) suggest a symbiotic lifestyle.</title>
        <authorList>
            <person name="Lemos L."/>
            <person name="Medeiros J."/>
            <person name="Andreote F."/>
            <person name="Fernandes G."/>
            <person name="Varani A."/>
            <person name="Oliveira G."/>
            <person name="Pylro V."/>
        </authorList>
    </citation>
    <scope>NUCLEOTIDE SEQUENCE [LARGE SCALE GENOMIC DNA]</scope>
    <source>
        <strain evidence="2">AMD02</strain>
    </source>
</reference>
<sequence length="85" mass="9445">MKKTITIICSLLAAIIILDSFNAWQVIVMFYIVGEVPGTRTSISANTMMSLFALLLGFVLARISHNAVLALFDYLMQKRSAARHI</sequence>
<keyword evidence="1" id="KW-0472">Membrane</keyword>
<evidence type="ECO:0000313" key="3">
    <source>
        <dbReference type="Proteomes" id="UP000289257"/>
    </source>
</evidence>
<organism evidence="2 3">
    <name type="scientific">Candidatus Microsaccharimonas sossegonensis</name>
    <dbReference type="NCBI Taxonomy" id="2506948"/>
    <lineage>
        <taxon>Bacteria</taxon>
        <taxon>Candidatus Saccharimonadota</taxon>
        <taxon>Candidatus Saccharimonadia</taxon>
        <taxon>Candidatus Saccharimonadales</taxon>
        <taxon>Candidatus Saccharimonadaceae</taxon>
        <taxon>Candidatus Microsaccharimonas</taxon>
    </lineage>
</organism>
<protein>
    <submittedName>
        <fullName evidence="2">Uncharacterized protein</fullName>
    </submittedName>
</protein>